<dbReference type="InterPro" id="IPR022225">
    <property type="entry name" value="Phage_tail_fibre_N"/>
</dbReference>
<feature type="compositionally biased region" description="Low complexity" evidence="1">
    <location>
        <begin position="289"/>
        <end position="301"/>
    </location>
</feature>
<accession>B6XAD8</accession>
<proteinExistence type="predicted"/>
<feature type="domain" description="Phage tail fibre protein N-terminal" evidence="2">
    <location>
        <begin position="2"/>
        <end position="148"/>
    </location>
</feature>
<evidence type="ECO:0000256" key="1">
    <source>
        <dbReference type="SAM" id="MobiDB-lite"/>
    </source>
</evidence>
<evidence type="ECO:0000313" key="3">
    <source>
        <dbReference type="EMBL" id="EEB47691.1"/>
    </source>
</evidence>
<protein>
    <recommendedName>
        <fullName evidence="2">Phage tail fibre protein N-terminal domain-containing protein</fullName>
    </recommendedName>
</protein>
<dbReference type="PANTHER" id="PTHR35191">
    <property type="entry name" value="PROPHAGE SIDE TAIL FIBER PROTEIN HOMOLOG STFQ-RELATED"/>
    <property type="match status" value="1"/>
</dbReference>
<dbReference type="GeneID" id="57291078"/>
<name>B6XAD8_9GAMM</name>
<dbReference type="AlphaFoldDB" id="B6XAD8"/>
<dbReference type="PANTHER" id="PTHR35191:SF1">
    <property type="entry name" value="PROPHAGE SIDE TAIL FIBER PROTEIN HOMOLOG STFQ-RELATED"/>
    <property type="match status" value="1"/>
</dbReference>
<evidence type="ECO:0000259" key="2">
    <source>
        <dbReference type="Pfam" id="PF12571"/>
    </source>
</evidence>
<dbReference type="InterPro" id="IPR051934">
    <property type="entry name" value="Phage_Tail_Fiber_Structural"/>
</dbReference>
<evidence type="ECO:0000313" key="4">
    <source>
        <dbReference type="Proteomes" id="UP000003729"/>
    </source>
</evidence>
<dbReference type="Proteomes" id="UP000003729">
    <property type="component" value="Unassembled WGS sequence"/>
</dbReference>
<dbReference type="RefSeq" id="WP_006657272.1">
    <property type="nucleotide sequence ID" value="NZ_ABXW01000004.1"/>
</dbReference>
<dbReference type="eggNOG" id="COG5301">
    <property type="taxonomic scope" value="Bacteria"/>
</dbReference>
<feature type="region of interest" description="Disordered" evidence="1">
    <location>
        <begin position="224"/>
        <end position="250"/>
    </location>
</feature>
<dbReference type="Pfam" id="PF12571">
    <property type="entry name" value="Phage_tail_fib"/>
    <property type="match status" value="1"/>
</dbReference>
<feature type="compositionally biased region" description="Low complexity" evidence="1">
    <location>
        <begin position="224"/>
        <end position="235"/>
    </location>
</feature>
<sequence>MRYFALLTTYGEKVLAEASALGTKIELTQMAVGDGGGSLPTPDTQQTRLVNEKRRAAINTLFIDPLNANQIIAEQVIPENEGGWWIREMGVFDKSGMLVAVANCPETYKPLLAEGSGRTQTIRMILIVSHTESVTLKIDPTVVLATRKYVDDAIQVLDRRITELTANDVSAVPITRRVNNKQLNTDITLNAGDVGAYTKAEADTKIADAKKAGTDAQATANAANTAATNANNNANSRVPNTRRVNNKPLSADITLSAGDVGAYTKAETDTKVADAKKAGTDAQVTANAANTAATNANNNANGRVPNTRKVNNKPLSTDITLSAGDVGAYTKTESDARYMQNALNVRLGAKTRYSPSSNRVSWNWEAPAGNVLTGLVVDDTGSNSADNISGAWYRPLQSLVNGQWVTISGL</sequence>
<reference evidence="3 4" key="2">
    <citation type="submission" date="2008-10" db="EMBL/GenBank/DDBJ databases">
        <authorList>
            <person name="Fulton L."/>
            <person name="Clifton S."/>
            <person name="Fulton B."/>
            <person name="Xu J."/>
            <person name="Minx P."/>
            <person name="Pepin K.H."/>
            <person name="Johnson M."/>
            <person name="Bhonagiri V."/>
            <person name="Nash W.E."/>
            <person name="Mardis E.R."/>
            <person name="Wilson R.K."/>
        </authorList>
    </citation>
    <scope>NUCLEOTIDE SEQUENCE [LARGE SCALE GENOMIC DNA]</scope>
    <source>
        <strain evidence="3 4">DSM 30120</strain>
    </source>
</reference>
<dbReference type="EMBL" id="ABXW01000004">
    <property type="protein sequence ID" value="EEB47691.1"/>
    <property type="molecule type" value="Genomic_DNA"/>
</dbReference>
<feature type="region of interest" description="Disordered" evidence="1">
    <location>
        <begin position="289"/>
        <end position="315"/>
    </location>
</feature>
<comment type="caution">
    <text evidence="3">The sequence shown here is derived from an EMBL/GenBank/DDBJ whole genome shotgun (WGS) entry which is preliminary data.</text>
</comment>
<reference evidence="3 4" key="1">
    <citation type="submission" date="2008-10" db="EMBL/GenBank/DDBJ databases">
        <title>Draft genome sequence of Providencia alcalifaciens (DSM 30120).</title>
        <authorList>
            <person name="Sudarsanam P."/>
            <person name="Ley R."/>
            <person name="Guruge J."/>
            <person name="Turnbaugh P.J."/>
            <person name="Mahowald M."/>
            <person name="Liep D."/>
            <person name="Gordon J."/>
        </authorList>
    </citation>
    <scope>NUCLEOTIDE SEQUENCE [LARGE SCALE GENOMIC DNA]</scope>
    <source>
        <strain evidence="3 4">DSM 30120</strain>
    </source>
</reference>
<organism evidence="3 4">
    <name type="scientific">Providencia alcalifaciens DSM 30120</name>
    <dbReference type="NCBI Taxonomy" id="520999"/>
    <lineage>
        <taxon>Bacteria</taxon>
        <taxon>Pseudomonadati</taxon>
        <taxon>Pseudomonadota</taxon>
        <taxon>Gammaproteobacteria</taxon>
        <taxon>Enterobacterales</taxon>
        <taxon>Morganellaceae</taxon>
        <taxon>Providencia</taxon>
    </lineage>
</organism>
<gene>
    <name evidence="3" type="ORF">PROVALCAL_00286</name>
</gene>